<accession>A0A9D4N8Q0</accession>
<dbReference type="EMBL" id="JAIWYP010000001">
    <property type="protein sequence ID" value="KAH3888762.1"/>
    <property type="molecule type" value="Genomic_DNA"/>
</dbReference>
<evidence type="ECO:0000313" key="1">
    <source>
        <dbReference type="EMBL" id="KAH3888762.1"/>
    </source>
</evidence>
<comment type="caution">
    <text evidence="1">The sequence shown here is derived from an EMBL/GenBank/DDBJ whole genome shotgun (WGS) entry which is preliminary data.</text>
</comment>
<protein>
    <submittedName>
        <fullName evidence="1">Uncharacterized protein</fullName>
    </submittedName>
</protein>
<proteinExistence type="predicted"/>
<evidence type="ECO:0000313" key="2">
    <source>
        <dbReference type="Proteomes" id="UP000828390"/>
    </source>
</evidence>
<name>A0A9D4N8Q0_DREPO</name>
<gene>
    <name evidence="1" type="ORF">DPMN_012802</name>
</gene>
<sequence length="69" mass="7980">MLYPNLLMDTSPAIRNLLIHSHQSCYTKLKMAKETLVMLYQTFFLMDNSPAIGNILMARKTPVLLFQTF</sequence>
<keyword evidence="2" id="KW-1185">Reference proteome</keyword>
<reference evidence="1" key="1">
    <citation type="journal article" date="2019" name="bioRxiv">
        <title>The Genome of the Zebra Mussel, Dreissena polymorpha: A Resource for Invasive Species Research.</title>
        <authorList>
            <person name="McCartney M.A."/>
            <person name="Auch B."/>
            <person name="Kono T."/>
            <person name="Mallez S."/>
            <person name="Zhang Y."/>
            <person name="Obille A."/>
            <person name="Becker A."/>
            <person name="Abrahante J.E."/>
            <person name="Garbe J."/>
            <person name="Badalamenti J.P."/>
            <person name="Herman A."/>
            <person name="Mangelson H."/>
            <person name="Liachko I."/>
            <person name="Sullivan S."/>
            <person name="Sone E.D."/>
            <person name="Koren S."/>
            <person name="Silverstein K.A.T."/>
            <person name="Beckman K.B."/>
            <person name="Gohl D.M."/>
        </authorList>
    </citation>
    <scope>NUCLEOTIDE SEQUENCE</scope>
    <source>
        <strain evidence="1">Duluth1</strain>
        <tissue evidence="1">Whole animal</tissue>
    </source>
</reference>
<dbReference type="Proteomes" id="UP000828390">
    <property type="component" value="Unassembled WGS sequence"/>
</dbReference>
<reference evidence="1" key="2">
    <citation type="submission" date="2020-11" db="EMBL/GenBank/DDBJ databases">
        <authorList>
            <person name="McCartney M.A."/>
            <person name="Auch B."/>
            <person name="Kono T."/>
            <person name="Mallez S."/>
            <person name="Becker A."/>
            <person name="Gohl D.M."/>
            <person name="Silverstein K.A.T."/>
            <person name="Koren S."/>
            <person name="Bechman K.B."/>
            <person name="Herman A."/>
            <person name="Abrahante J.E."/>
            <person name="Garbe J."/>
        </authorList>
    </citation>
    <scope>NUCLEOTIDE SEQUENCE</scope>
    <source>
        <strain evidence="1">Duluth1</strain>
        <tissue evidence="1">Whole animal</tissue>
    </source>
</reference>
<dbReference type="AlphaFoldDB" id="A0A9D4N8Q0"/>
<organism evidence="1 2">
    <name type="scientific">Dreissena polymorpha</name>
    <name type="common">Zebra mussel</name>
    <name type="synonym">Mytilus polymorpha</name>
    <dbReference type="NCBI Taxonomy" id="45954"/>
    <lineage>
        <taxon>Eukaryota</taxon>
        <taxon>Metazoa</taxon>
        <taxon>Spiralia</taxon>
        <taxon>Lophotrochozoa</taxon>
        <taxon>Mollusca</taxon>
        <taxon>Bivalvia</taxon>
        <taxon>Autobranchia</taxon>
        <taxon>Heteroconchia</taxon>
        <taxon>Euheterodonta</taxon>
        <taxon>Imparidentia</taxon>
        <taxon>Neoheterodontei</taxon>
        <taxon>Myida</taxon>
        <taxon>Dreissenoidea</taxon>
        <taxon>Dreissenidae</taxon>
        <taxon>Dreissena</taxon>
    </lineage>
</organism>